<keyword evidence="1" id="KW-1133">Transmembrane helix</keyword>
<keyword evidence="4" id="KW-1185">Reference proteome</keyword>
<feature type="transmembrane region" description="Helical" evidence="1">
    <location>
        <begin position="272"/>
        <end position="292"/>
    </location>
</feature>
<dbReference type="EMBL" id="JAJVDC020000129">
    <property type="protein sequence ID" value="KAL1622912.1"/>
    <property type="molecule type" value="Genomic_DNA"/>
</dbReference>
<comment type="caution">
    <text evidence="3">The sequence shown here is derived from an EMBL/GenBank/DDBJ whole genome shotgun (WGS) entry which is preliminary data.</text>
</comment>
<sequence>MSAQFLVDDCEKIKQTNRWIHLGINILSTSLLAAGNFGMQCLCAPTRDEVDKAHLQRNWADIGVQSVWNLKLVKPWKAVLWCLLATSSVPLHLVYNSMFYLSRSNNNYGIYLVGRDFLRNDWDCTDARDSGGLPEMGYTPCKIRQDYLSNPSLFENLTNAECLNTYNQDIISDFSSVIVIADFEKTCNHDNDTLPTLPCTPGVYKWGTAGIRNITGGETARLPWMCSDDPDCSQDYIDRWIKDPDTWRIEYMKITGCVSKKSHCSINFSPRLGIVVIAVNVIKAASLVLVVLPLKDQPLITIGDAIASFMRSPDPTTTNQCLTTASDVQKTWTRTSTPYTAFHPHPRPYNPLRPRYFRALSPRLWTTWATAFTLYLSAAAACLVASARHLGSPTALPFSAPLTAALCLLTNACLTRMLLAAELASYATTTARDATASRRKGLRVSSPARGTAQRGTYFLNLPLRVGAPFAGAMAGLHFLASQSVALAVVYQVDAAGAREREGDYASCSYSPLAMLCVV</sequence>
<dbReference type="PANTHER" id="PTHR35395">
    <property type="entry name" value="DUF6536 DOMAIN-CONTAINING PROTEIN"/>
    <property type="match status" value="1"/>
</dbReference>
<evidence type="ECO:0000259" key="2">
    <source>
        <dbReference type="Pfam" id="PF20163"/>
    </source>
</evidence>
<gene>
    <name evidence="3" type="ORF">SLS56_008593</name>
</gene>
<name>A0ABR3SJR6_9PEZI</name>
<feature type="transmembrane region" description="Helical" evidence="1">
    <location>
        <begin position="364"/>
        <end position="386"/>
    </location>
</feature>
<organism evidence="3 4">
    <name type="scientific">Neofusicoccum ribis</name>
    <dbReference type="NCBI Taxonomy" id="45134"/>
    <lineage>
        <taxon>Eukaryota</taxon>
        <taxon>Fungi</taxon>
        <taxon>Dikarya</taxon>
        <taxon>Ascomycota</taxon>
        <taxon>Pezizomycotina</taxon>
        <taxon>Dothideomycetes</taxon>
        <taxon>Dothideomycetes incertae sedis</taxon>
        <taxon>Botryosphaeriales</taxon>
        <taxon>Botryosphaeriaceae</taxon>
        <taxon>Neofusicoccum</taxon>
    </lineage>
</organism>
<evidence type="ECO:0000256" key="1">
    <source>
        <dbReference type="SAM" id="Phobius"/>
    </source>
</evidence>
<keyword evidence="1" id="KW-0472">Membrane</keyword>
<evidence type="ECO:0000313" key="4">
    <source>
        <dbReference type="Proteomes" id="UP001521116"/>
    </source>
</evidence>
<dbReference type="InterPro" id="IPR046623">
    <property type="entry name" value="DUF6536"/>
</dbReference>
<evidence type="ECO:0000313" key="3">
    <source>
        <dbReference type="EMBL" id="KAL1622912.1"/>
    </source>
</evidence>
<keyword evidence="1" id="KW-0812">Transmembrane</keyword>
<dbReference type="Pfam" id="PF20163">
    <property type="entry name" value="DUF6536"/>
    <property type="match status" value="1"/>
</dbReference>
<protein>
    <recommendedName>
        <fullName evidence="2">DUF6536 domain-containing protein</fullName>
    </recommendedName>
</protein>
<accession>A0ABR3SJR6</accession>
<dbReference type="Proteomes" id="UP001521116">
    <property type="component" value="Unassembled WGS sequence"/>
</dbReference>
<feature type="domain" description="DUF6536" evidence="2">
    <location>
        <begin position="5"/>
        <end position="118"/>
    </location>
</feature>
<reference evidence="3 4" key="1">
    <citation type="submission" date="2024-02" db="EMBL/GenBank/DDBJ databases">
        <title>De novo assembly and annotation of 12 fungi associated with fruit tree decline syndrome in Ontario, Canada.</title>
        <authorList>
            <person name="Sulman M."/>
            <person name="Ellouze W."/>
            <person name="Ilyukhin E."/>
        </authorList>
    </citation>
    <scope>NUCLEOTIDE SEQUENCE [LARGE SCALE GENOMIC DNA]</scope>
    <source>
        <strain evidence="3 4">M1-105</strain>
    </source>
</reference>
<proteinExistence type="predicted"/>
<feature type="non-terminal residue" evidence="3">
    <location>
        <position position="518"/>
    </location>
</feature>
<dbReference type="PANTHER" id="PTHR35395:SF1">
    <property type="entry name" value="DUF6536 DOMAIN-CONTAINING PROTEIN"/>
    <property type="match status" value="1"/>
</dbReference>
<feature type="transmembrane region" description="Helical" evidence="1">
    <location>
        <begin position="398"/>
        <end position="419"/>
    </location>
</feature>